<reference evidence="2" key="1">
    <citation type="submission" date="2022-12" db="EMBL/GenBank/DDBJ databases">
        <title>Reclassification of two methanogenic archaea species isolated from the Kolyma lowland permafrost.</title>
        <authorList>
            <person name="Trubitsyn V.E."/>
            <person name="Rivkina E.M."/>
            <person name="Shcherbakova V.A."/>
        </authorList>
    </citation>
    <scope>NUCLEOTIDE SEQUENCE</scope>
    <source>
        <strain evidence="1">M2</strain>
        <strain evidence="2">MK4</strain>
    </source>
</reference>
<dbReference type="Proteomes" id="UP001068021">
    <property type="component" value="Unassembled WGS sequence"/>
</dbReference>
<evidence type="ECO:0000313" key="3">
    <source>
        <dbReference type="Proteomes" id="UP001068021"/>
    </source>
</evidence>
<dbReference type="Pfam" id="PF13031">
    <property type="entry name" value="DUF3892"/>
    <property type="match status" value="1"/>
</dbReference>
<accession>A0A9E5DJI9</accession>
<gene>
    <name evidence="2" type="ORF">O3H35_02475</name>
    <name evidence="1" type="ORF">O3H54_09055</name>
</gene>
<dbReference type="EMBL" id="JAPVER010000020">
    <property type="protein sequence ID" value="MCZ3366024.1"/>
    <property type="molecule type" value="Genomic_DNA"/>
</dbReference>
<protein>
    <submittedName>
        <fullName evidence="2">DUF3892 domain-containing protein</fullName>
    </submittedName>
</protein>
<comment type="caution">
    <text evidence="2">The sequence shown here is derived from an EMBL/GenBank/DDBJ whole genome shotgun (WGS) entry which is preliminary data.</text>
</comment>
<proteinExistence type="predicted"/>
<dbReference type="InterPro" id="IPR024997">
    <property type="entry name" value="DUF3892"/>
</dbReference>
<evidence type="ECO:0000313" key="2">
    <source>
        <dbReference type="EMBL" id="MCZ3371489.1"/>
    </source>
</evidence>
<dbReference type="Proteomes" id="UP001074446">
    <property type="component" value="Unassembled WGS sequence"/>
</dbReference>
<keyword evidence="3" id="KW-1185">Reference proteome</keyword>
<sequence length="100" mass="11458">MTEWGDYGISAVRYDGETRIDQVRVHKNNKGKVDNSEIWPRRDVIAALRMNFELITLIDNDQGQWVMGSKVVIDDVGGTDYIKTVKDSTARDNLDNLPRF</sequence>
<dbReference type="EMBL" id="JAPVES010000024">
    <property type="protein sequence ID" value="MCZ3371489.1"/>
    <property type="molecule type" value="Genomic_DNA"/>
</dbReference>
<name>A0A9E5DJI9_9EURY</name>
<dbReference type="AlphaFoldDB" id="A0A9E5DJI9"/>
<dbReference type="RefSeq" id="WP_048082211.1">
    <property type="nucleotide sequence ID" value="NZ_JAPVER010000020.1"/>
</dbReference>
<organism evidence="2">
    <name type="scientific">Methanobacterium veterum</name>
    <dbReference type="NCBI Taxonomy" id="408577"/>
    <lineage>
        <taxon>Archaea</taxon>
        <taxon>Methanobacteriati</taxon>
        <taxon>Methanobacteriota</taxon>
        <taxon>Methanomada group</taxon>
        <taxon>Methanobacteria</taxon>
        <taxon>Methanobacteriales</taxon>
        <taxon>Methanobacteriaceae</taxon>
        <taxon>Methanobacterium</taxon>
    </lineage>
</organism>
<evidence type="ECO:0000313" key="1">
    <source>
        <dbReference type="EMBL" id="MCZ3366024.1"/>
    </source>
</evidence>